<proteinExistence type="predicted"/>
<evidence type="ECO:0000313" key="4">
    <source>
        <dbReference type="EMBL" id="MBD8078571.1"/>
    </source>
</evidence>
<dbReference type="InterPro" id="IPR002372">
    <property type="entry name" value="PQQ_rpt_dom"/>
</dbReference>
<dbReference type="InterPro" id="IPR011047">
    <property type="entry name" value="Quinoprotein_ADH-like_sf"/>
</dbReference>
<dbReference type="InterPro" id="IPR018391">
    <property type="entry name" value="PQQ_b-propeller_rpt"/>
</dbReference>
<evidence type="ECO:0000256" key="1">
    <source>
        <dbReference type="SAM" id="MobiDB-lite"/>
    </source>
</evidence>
<dbReference type="RefSeq" id="WP_191828138.1">
    <property type="nucleotide sequence ID" value="NZ_JACYHB010000003.1"/>
</dbReference>
<reference evidence="4" key="2">
    <citation type="submission" date="2020-09" db="EMBL/GenBank/DDBJ databases">
        <authorList>
            <person name="Yu Y."/>
        </authorList>
    </citation>
    <scope>NUCLEOTIDE SEQUENCE</scope>
    <source>
        <strain evidence="4">KCTC 49039</strain>
    </source>
</reference>
<dbReference type="PANTHER" id="PTHR34512">
    <property type="entry name" value="CELL SURFACE PROTEIN"/>
    <property type="match status" value="1"/>
</dbReference>
<sequence length="583" mass="60488">MPLRRRAADSDRHTFELVEGLDDALDPDVAGVVGSAPEGDARVAAERGQDGSDFPVDGPTAATLRRRRRVLLASVAAVAVVLGGMVAVDAVTTRQDEERLVEATGGIASAAQEPQVAWEHAIDLSTESLTFGPGTFVVSEGDDVVGYDLDTGAETWRRTFDGPTTCGTPSLWYAATPGVPEDELVCVPGTAQVVYDDDGEHRPMAVTVLAADGSVVAEHEVDRVEGPDPTGREAAALDDVRWLQAVPGPGGVLLWTGRAGPEPALQGSEVTLDADAAGVQVRGEPGDVVVAVQDVASGEVRWHATVPARRPGDDPYACVQLGDASWEGTTPETGVLDLDQVWSSTGAGLVTVQGCGVLASFGADGVRLDDPDEPDDVGVRVGDRYVRDPTGGAYGSGQTGLVDASGEPVHSSVLAADGSVDWVAPGLLVLPVATDGRSSQWFSTRTDDGALVALDGSGAQQWHTSTTAGLSDQVLVATRDTVLVPTPKGFAGLDAGTGRARWTLEPADDEDAPAPGTVWQAFTDGRLAVLQTNGGTDSRLVAVDLADGRVVWAADDVGDGYWGLLAVQGRLVRYGEQSIALVR</sequence>
<keyword evidence="2" id="KW-1133">Transmembrane helix</keyword>
<feature type="compositionally biased region" description="Basic and acidic residues" evidence="1">
    <location>
        <begin position="40"/>
        <end position="50"/>
    </location>
</feature>
<evidence type="ECO:0000256" key="2">
    <source>
        <dbReference type="SAM" id="Phobius"/>
    </source>
</evidence>
<comment type="caution">
    <text evidence="4">The sequence shown here is derived from an EMBL/GenBank/DDBJ whole genome shotgun (WGS) entry which is preliminary data.</text>
</comment>
<dbReference type="Pfam" id="PF13360">
    <property type="entry name" value="PQQ_2"/>
    <property type="match status" value="2"/>
</dbReference>
<name>A0A927G7Y6_9MICO</name>
<dbReference type="SUPFAM" id="SSF50998">
    <property type="entry name" value="Quinoprotein alcohol dehydrogenase-like"/>
    <property type="match status" value="1"/>
</dbReference>
<feature type="domain" description="Pyrrolo-quinoline quinone repeat" evidence="3">
    <location>
        <begin position="440"/>
        <end position="574"/>
    </location>
</feature>
<dbReference type="Gene3D" id="2.130.10.10">
    <property type="entry name" value="YVTN repeat-like/Quinoprotein amine dehydrogenase"/>
    <property type="match status" value="1"/>
</dbReference>
<dbReference type="InterPro" id="IPR015943">
    <property type="entry name" value="WD40/YVTN_repeat-like_dom_sf"/>
</dbReference>
<gene>
    <name evidence="4" type="ORF">IF651_05790</name>
</gene>
<organism evidence="4 5">
    <name type="scientific">Cellulosimicrobium arenosum</name>
    <dbReference type="NCBI Taxonomy" id="2708133"/>
    <lineage>
        <taxon>Bacteria</taxon>
        <taxon>Bacillati</taxon>
        <taxon>Actinomycetota</taxon>
        <taxon>Actinomycetes</taxon>
        <taxon>Micrococcales</taxon>
        <taxon>Promicromonosporaceae</taxon>
        <taxon>Cellulosimicrobium</taxon>
    </lineage>
</organism>
<dbReference type="AlphaFoldDB" id="A0A927G7Y6"/>
<dbReference type="PANTHER" id="PTHR34512:SF30">
    <property type="entry name" value="OUTER MEMBRANE PROTEIN ASSEMBLY FACTOR BAMB"/>
    <property type="match status" value="1"/>
</dbReference>
<keyword evidence="2" id="KW-0472">Membrane</keyword>
<reference evidence="4" key="1">
    <citation type="journal article" date="2018" name="Curr. Microbiol.">
        <title>Cellulosimicrobium arenosum sp. nov., Isolated from Marine Sediment Sand.</title>
        <authorList>
            <person name="Oh M."/>
            <person name="Kim J.H."/>
            <person name="Yoon J.H."/>
            <person name="Schumann P."/>
            <person name="Kim W."/>
        </authorList>
    </citation>
    <scope>NUCLEOTIDE SEQUENCE</scope>
    <source>
        <strain evidence="4">KCTC 49039</strain>
    </source>
</reference>
<accession>A0A927G7Y6</accession>
<dbReference type="EMBL" id="JACYHB010000003">
    <property type="protein sequence ID" value="MBD8078571.1"/>
    <property type="molecule type" value="Genomic_DNA"/>
</dbReference>
<feature type="transmembrane region" description="Helical" evidence="2">
    <location>
        <begin position="70"/>
        <end position="88"/>
    </location>
</feature>
<evidence type="ECO:0000313" key="5">
    <source>
        <dbReference type="Proteomes" id="UP000610846"/>
    </source>
</evidence>
<evidence type="ECO:0000259" key="3">
    <source>
        <dbReference type="Pfam" id="PF13360"/>
    </source>
</evidence>
<protein>
    <submittedName>
        <fullName evidence="4">PQQ-binding-like beta-propeller repeat protein</fullName>
    </submittedName>
</protein>
<feature type="region of interest" description="Disordered" evidence="1">
    <location>
        <begin position="40"/>
        <end position="59"/>
    </location>
</feature>
<keyword evidence="2" id="KW-0812">Transmembrane</keyword>
<dbReference type="SMART" id="SM00564">
    <property type="entry name" value="PQQ"/>
    <property type="match status" value="3"/>
</dbReference>
<dbReference type="Proteomes" id="UP000610846">
    <property type="component" value="Unassembled WGS sequence"/>
</dbReference>
<feature type="domain" description="Pyrrolo-quinoline quinone repeat" evidence="3">
    <location>
        <begin position="116"/>
        <end position="313"/>
    </location>
</feature>
<keyword evidence="5" id="KW-1185">Reference proteome</keyword>